<name>A0ABR0Q958_GOSAR</name>
<keyword evidence="2" id="KW-1185">Reference proteome</keyword>
<dbReference type="EMBL" id="JARKNE010000004">
    <property type="protein sequence ID" value="KAK5835813.1"/>
    <property type="molecule type" value="Genomic_DNA"/>
</dbReference>
<evidence type="ECO:0000313" key="1">
    <source>
        <dbReference type="EMBL" id="KAK5835813.1"/>
    </source>
</evidence>
<comment type="caution">
    <text evidence="1">The sequence shown here is derived from an EMBL/GenBank/DDBJ whole genome shotgun (WGS) entry which is preliminary data.</text>
</comment>
<organism evidence="1 2">
    <name type="scientific">Gossypium arboreum</name>
    <name type="common">Tree cotton</name>
    <name type="synonym">Gossypium nanking</name>
    <dbReference type="NCBI Taxonomy" id="29729"/>
    <lineage>
        <taxon>Eukaryota</taxon>
        <taxon>Viridiplantae</taxon>
        <taxon>Streptophyta</taxon>
        <taxon>Embryophyta</taxon>
        <taxon>Tracheophyta</taxon>
        <taxon>Spermatophyta</taxon>
        <taxon>Magnoliopsida</taxon>
        <taxon>eudicotyledons</taxon>
        <taxon>Gunneridae</taxon>
        <taxon>Pentapetalae</taxon>
        <taxon>rosids</taxon>
        <taxon>malvids</taxon>
        <taxon>Malvales</taxon>
        <taxon>Malvaceae</taxon>
        <taxon>Malvoideae</taxon>
        <taxon>Gossypium</taxon>
    </lineage>
</organism>
<gene>
    <name evidence="1" type="ORF">PVK06_011523</name>
</gene>
<proteinExistence type="predicted"/>
<dbReference type="Proteomes" id="UP001358586">
    <property type="component" value="Chromosome 4"/>
</dbReference>
<protein>
    <submittedName>
        <fullName evidence="1">Uncharacterized protein</fullName>
    </submittedName>
</protein>
<evidence type="ECO:0000313" key="2">
    <source>
        <dbReference type="Proteomes" id="UP001358586"/>
    </source>
</evidence>
<reference evidence="1 2" key="1">
    <citation type="submission" date="2023-03" db="EMBL/GenBank/DDBJ databases">
        <title>WGS of Gossypium arboreum.</title>
        <authorList>
            <person name="Yu D."/>
        </authorList>
    </citation>
    <scope>NUCLEOTIDE SEQUENCE [LARGE SCALE GENOMIC DNA]</scope>
    <source>
        <tissue evidence="1">Leaf</tissue>
    </source>
</reference>
<accession>A0ABR0Q958</accession>
<sequence length="86" mass="9759">MGGGFRVLHLVRPFLSFLPEVQSADRKILLERRSSALSSPSSSFWCAVSFHYMEYTLRQVLILSIGCVLSLHQTVELLWNLVLPPL</sequence>